<evidence type="ECO:0000256" key="5">
    <source>
        <dbReference type="PIRNR" id="PIRNR005673"/>
    </source>
</evidence>
<dbReference type="STRING" id="3827.A0A1S2XV03"/>
<dbReference type="InterPro" id="IPR032413">
    <property type="entry name" value="Arm_3"/>
</dbReference>
<accession>A0A1S2XV03</accession>
<dbReference type="Pfam" id="PF01749">
    <property type="entry name" value="IBB"/>
    <property type="match status" value="1"/>
</dbReference>
<dbReference type="PaxDb" id="3827-XP_004494943.1"/>
<evidence type="ECO:0000256" key="1">
    <source>
        <dbReference type="ARBA" id="ARBA00010394"/>
    </source>
</evidence>
<evidence type="ECO:0000256" key="4">
    <source>
        <dbReference type="ARBA" id="ARBA00022927"/>
    </source>
</evidence>
<gene>
    <name evidence="10" type="primary">LOC101497385</name>
</gene>
<dbReference type="Gene3D" id="1.25.10.10">
    <property type="entry name" value="Leucine-rich Repeat Variant"/>
    <property type="match status" value="1"/>
</dbReference>
<dbReference type="GO" id="GO:0005737">
    <property type="term" value="C:cytoplasm"/>
    <property type="evidence" value="ECO:0007669"/>
    <property type="project" value="InterPro"/>
</dbReference>
<dbReference type="InterPro" id="IPR011989">
    <property type="entry name" value="ARM-like"/>
</dbReference>
<keyword evidence="2 5" id="KW-0813">Transport</keyword>
<feature type="repeat" description="ARM" evidence="6">
    <location>
        <begin position="124"/>
        <end position="163"/>
    </location>
</feature>
<dbReference type="PIRSF" id="PIRSF005673">
    <property type="entry name" value="Importin_alpha"/>
    <property type="match status" value="1"/>
</dbReference>
<evidence type="ECO:0000259" key="8">
    <source>
        <dbReference type="PROSITE" id="PS51214"/>
    </source>
</evidence>
<dbReference type="RefSeq" id="XP_004494943.1">
    <property type="nucleotide sequence ID" value="XM_004494886.3"/>
</dbReference>
<dbReference type="InterPro" id="IPR024931">
    <property type="entry name" value="Importin_alpha"/>
</dbReference>
<dbReference type="GeneID" id="101497385"/>
<dbReference type="eggNOG" id="KOG0166">
    <property type="taxonomic scope" value="Eukaryota"/>
</dbReference>
<dbReference type="Gene3D" id="1.20.5.690">
    <property type="entry name" value="Importin-alpha, importin-beta-binding domain"/>
    <property type="match status" value="1"/>
</dbReference>
<evidence type="ECO:0000256" key="7">
    <source>
        <dbReference type="SAM" id="MobiDB-lite"/>
    </source>
</evidence>
<keyword evidence="9" id="KW-1185">Reference proteome</keyword>
<sequence>MFMRPDINGSSSSSQRKKDYKNTGVEAEDGRRRRLEDLFEIRKNKRQDNLFKKRKGDTSSPTTAPLCLINTDQDILIFMIQRIPTLTQSLMSNNPASQLEATTEICKLLSKGHIALIDEVIRAGVVPQLVRFLAMDDIPQLQYMAAWTLTNISSGTSEHTRIVIEHDAVPRLVHLLCHSSVDDCKEQAIWALGNIAGDSLSTRDHVLSHGALLPILGLLWNPSLVKVSILKIASWSLSNLCRGDLPSTIFEQITRTLPFLGKLMLMSDEEVVANACLTVSYLTHEGSSELIQAVIQANVCPRLVQLLQFSEKKVIVPALWTLGDITFGVEAAHTQVLIDQGVLPCLKLLLSKSDKTVLKYACWVISNITAGTRAQMQAVIDDDLISPLVCLTKAEFDIKMEAAWAIVNATFGTHEQIQFLASKGCIEALCDLLTCSDPSVLSICLVGLHNILHSGKKNKNLPVGVNIYVEMVEECGGLEKIVGLQSYENNDIYNKAVAVLETYWHEELIPLDDTNLHNTEGGTGQGLSFGSNLPTSDFNFSEKN</sequence>
<dbReference type="AlphaFoldDB" id="A0A1S2XV03"/>
<dbReference type="GO" id="GO:0061608">
    <property type="term" value="F:nuclear import signal receptor activity"/>
    <property type="evidence" value="ECO:0007669"/>
    <property type="project" value="InterPro"/>
</dbReference>
<dbReference type="GO" id="GO:0006606">
    <property type="term" value="P:protein import into nucleus"/>
    <property type="evidence" value="ECO:0007669"/>
    <property type="project" value="InterPro"/>
</dbReference>
<dbReference type="InterPro" id="IPR016024">
    <property type="entry name" value="ARM-type_fold"/>
</dbReference>
<dbReference type="Pfam" id="PF16186">
    <property type="entry name" value="Arm_3"/>
    <property type="match status" value="1"/>
</dbReference>
<dbReference type="SUPFAM" id="SSF48371">
    <property type="entry name" value="ARM repeat"/>
    <property type="match status" value="1"/>
</dbReference>
<evidence type="ECO:0000256" key="3">
    <source>
        <dbReference type="ARBA" id="ARBA00022737"/>
    </source>
</evidence>
<evidence type="ECO:0000313" key="10">
    <source>
        <dbReference type="RefSeq" id="XP_004494943.1"/>
    </source>
</evidence>
<keyword evidence="3" id="KW-0677">Repeat</keyword>
<dbReference type="PANTHER" id="PTHR23316">
    <property type="entry name" value="IMPORTIN ALPHA"/>
    <property type="match status" value="1"/>
</dbReference>
<dbReference type="InterPro" id="IPR036975">
    <property type="entry name" value="Importin-a_IBB_sf"/>
</dbReference>
<reference evidence="9" key="1">
    <citation type="journal article" date="2013" name="Nat. Biotechnol.">
        <title>Draft genome sequence of chickpea (Cicer arietinum) provides a resource for trait improvement.</title>
        <authorList>
            <person name="Varshney R.K."/>
            <person name="Song C."/>
            <person name="Saxena R.K."/>
            <person name="Azam S."/>
            <person name="Yu S."/>
            <person name="Sharpe A.G."/>
            <person name="Cannon S."/>
            <person name="Baek J."/>
            <person name="Rosen B.D."/>
            <person name="Tar'an B."/>
            <person name="Millan T."/>
            <person name="Zhang X."/>
            <person name="Ramsay L.D."/>
            <person name="Iwata A."/>
            <person name="Wang Y."/>
            <person name="Nelson W."/>
            <person name="Farmer A.D."/>
            <person name="Gaur P.M."/>
            <person name="Soderlund C."/>
            <person name="Penmetsa R.V."/>
            <person name="Xu C."/>
            <person name="Bharti A.K."/>
            <person name="He W."/>
            <person name="Winter P."/>
            <person name="Zhao S."/>
            <person name="Hane J.K."/>
            <person name="Carrasquilla-Garcia N."/>
            <person name="Condie J.A."/>
            <person name="Upadhyaya H.D."/>
            <person name="Luo M.C."/>
            <person name="Thudi M."/>
            <person name="Gowda C.L."/>
            <person name="Singh N.P."/>
            <person name="Lichtenzveig J."/>
            <person name="Gali K.K."/>
            <person name="Rubio J."/>
            <person name="Nadarajan N."/>
            <person name="Dolezel J."/>
            <person name="Bansal K.C."/>
            <person name="Xu X."/>
            <person name="Edwards D."/>
            <person name="Zhang G."/>
            <person name="Kahl G."/>
            <person name="Gil J."/>
            <person name="Singh K.B."/>
            <person name="Datta S.K."/>
            <person name="Jackson S.A."/>
            <person name="Wang J."/>
            <person name="Cook D.R."/>
        </authorList>
    </citation>
    <scope>NUCLEOTIDE SEQUENCE [LARGE SCALE GENOMIC DNA]</scope>
    <source>
        <strain evidence="9">cv. CDC Frontier</strain>
    </source>
</reference>
<protein>
    <recommendedName>
        <fullName evidence="5">Importin subunit alpha</fullName>
    </recommendedName>
</protein>
<keyword evidence="4 5" id="KW-0653">Protein transport</keyword>
<dbReference type="SMART" id="SM00185">
    <property type="entry name" value="ARM"/>
    <property type="match status" value="8"/>
</dbReference>
<proteinExistence type="inferred from homology"/>
<dbReference type="InterPro" id="IPR000225">
    <property type="entry name" value="Armadillo"/>
</dbReference>
<dbReference type="Proteomes" id="UP000087171">
    <property type="component" value="Chromosome Ca3"/>
</dbReference>
<dbReference type="PROSITE" id="PS50176">
    <property type="entry name" value="ARM_REPEAT"/>
    <property type="match status" value="1"/>
</dbReference>
<feature type="domain" description="IBB" evidence="8">
    <location>
        <begin position="1"/>
        <end position="63"/>
    </location>
</feature>
<organism evidence="9 10">
    <name type="scientific">Cicer arietinum</name>
    <name type="common">Chickpea</name>
    <name type="synonym">Garbanzo</name>
    <dbReference type="NCBI Taxonomy" id="3827"/>
    <lineage>
        <taxon>Eukaryota</taxon>
        <taxon>Viridiplantae</taxon>
        <taxon>Streptophyta</taxon>
        <taxon>Embryophyta</taxon>
        <taxon>Tracheophyta</taxon>
        <taxon>Spermatophyta</taxon>
        <taxon>Magnoliopsida</taxon>
        <taxon>eudicotyledons</taxon>
        <taxon>Gunneridae</taxon>
        <taxon>Pentapetalae</taxon>
        <taxon>rosids</taxon>
        <taxon>fabids</taxon>
        <taxon>Fabales</taxon>
        <taxon>Fabaceae</taxon>
        <taxon>Papilionoideae</taxon>
        <taxon>50 kb inversion clade</taxon>
        <taxon>NPAAA clade</taxon>
        <taxon>Hologalegina</taxon>
        <taxon>IRL clade</taxon>
        <taxon>Cicereae</taxon>
        <taxon>Cicer</taxon>
    </lineage>
</organism>
<dbReference type="KEGG" id="cam:101497385"/>
<evidence type="ECO:0000256" key="2">
    <source>
        <dbReference type="ARBA" id="ARBA00022448"/>
    </source>
</evidence>
<dbReference type="Pfam" id="PF00514">
    <property type="entry name" value="Arm"/>
    <property type="match status" value="5"/>
</dbReference>
<evidence type="ECO:0000256" key="6">
    <source>
        <dbReference type="PROSITE-ProRule" id="PRU00259"/>
    </source>
</evidence>
<dbReference type="OrthoDB" id="1426202at2759"/>
<evidence type="ECO:0000313" key="9">
    <source>
        <dbReference type="Proteomes" id="UP000087171"/>
    </source>
</evidence>
<dbReference type="PROSITE" id="PS51214">
    <property type="entry name" value="IBB"/>
    <property type="match status" value="1"/>
</dbReference>
<dbReference type="InterPro" id="IPR002652">
    <property type="entry name" value="Importin-a_IBB"/>
</dbReference>
<name>A0A1S2XV03_CICAR</name>
<feature type="region of interest" description="Disordered" evidence="7">
    <location>
        <begin position="1"/>
        <end position="28"/>
    </location>
</feature>
<comment type="similarity">
    <text evidence="1 5">Belongs to the importin alpha family.</text>
</comment>
<reference evidence="10" key="2">
    <citation type="submission" date="2025-08" db="UniProtKB">
        <authorList>
            <consortium name="RefSeq"/>
        </authorList>
    </citation>
    <scope>IDENTIFICATION</scope>
    <source>
        <tissue evidence="10">Etiolated seedlings</tissue>
    </source>
</reference>